<feature type="signal peptide" evidence="1">
    <location>
        <begin position="1"/>
        <end position="28"/>
    </location>
</feature>
<evidence type="ECO:0000313" key="3">
    <source>
        <dbReference type="EMBL" id="PWI74092.1"/>
    </source>
</evidence>
<reference evidence="2 5" key="4">
    <citation type="journal article" date="2024" name="Microbiol. Resour. Announc.">
        <title>Genome annotations for the ascomycete fungi Trichoderma harzianum, Trichoderma aggressivum, and Purpureocillium lilacinum.</title>
        <authorList>
            <person name="Beijen E.P.W."/>
            <person name="Ohm R.A."/>
        </authorList>
    </citation>
    <scope>NUCLEOTIDE SEQUENCE [LARGE SCALE GENOMIC DNA]</scope>
    <source>
        <strain evidence="2 5">CBS 150709</strain>
    </source>
</reference>
<comment type="caution">
    <text evidence="3">The sequence shown here is derived from an EMBL/GenBank/DDBJ whole genome shotgun (WGS) entry which is preliminary data.</text>
</comment>
<dbReference type="Proteomes" id="UP001287286">
    <property type="component" value="Unassembled WGS sequence"/>
</dbReference>
<dbReference type="EMBL" id="LCWV01000004">
    <property type="protein sequence ID" value="PWI74092.1"/>
    <property type="molecule type" value="Genomic_DNA"/>
</dbReference>
<name>A0A2U3EHZ0_PURLI</name>
<organism evidence="3 4">
    <name type="scientific">Purpureocillium lilacinum</name>
    <name type="common">Paecilomyces lilacinus</name>
    <dbReference type="NCBI Taxonomy" id="33203"/>
    <lineage>
        <taxon>Eukaryota</taxon>
        <taxon>Fungi</taxon>
        <taxon>Dikarya</taxon>
        <taxon>Ascomycota</taxon>
        <taxon>Pezizomycotina</taxon>
        <taxon>Sordariomycetes</taxon>
        <taxon>Hypocreomycetidae</taxon>
        <taxon>Hypocreales</taxon>
        <taxon>Ophiocordycipitaceae</taxon>
        <taxon>Purpureocillium</taxon>
    </lineage>
</organism>
<sequence length="153" mass="17304">MGEAKRAWSGSPVVKWLAAVWLPPVLLPVATDTGQRFVLGKVYPTWRLGQWGWRLDARWFSSSTVPAERVAGMDKWMDAWLDRHTSTGNRFIESTSHQSRKDAWLTAAAPSAYWQHLILPPTPPSICLQSAAWRNIEDSRHRIMTRLAAAALL</sequence>
<reference evidence="2" key="3">
    <citation type="submission" date="2023-11" db="EMBL/GenBank/DDBJ databases">
        <authorList>
            <person name="Beijen E."/>
            <person name="Ohm R.A."/>
        </authorList>
    </citation>
    <scope>NUCLEOTIDE SEQUENCE</scope>
    <source>
        <strain evidence="2">CBS 150709</strain>
    </source>
</reference>
<evidence type="ECO:0000256" key="1">
    <source>
        <dbReference type="SAM" id="SignalP"/>
    </source>
</evidence>
<accession>A0A2U3EHZ0</accession>
<reference evidence="3 4" key="2">
    <citation type="journal article" date="2016" name="Front. Microbiol.">
        <title>Genome and transcriptome sequences reveal the specific parasitism of the nematophagous Purpureocillium lilacinum 36-1.</title>
        <authorList>
            <person name="Xie J."/>
            <person name="Li S."/>
            <person name="Mo C."/>
            <person name="Xiao X."/>
            <person name="Peng D."/>
            <person name="Wang G."/>
            <person name="Xiao Y."/>
        </authorList>
    </citation>
    <scope>NUCLEOTIDE SEQUENCE [LARGE SCALE GENOMIC DNA]</scope>
    <source>
        <strain evidence="3 4">36-1</strain>
    </source>
</reference>
<dbReference type="Proteomes" id="UP000245956">
    <property type="component" value="Unassembled WGS sequence"/>
</dbReference>
<evidence type="ECO:0000313" key="2">
    <source>
        <dbReference type="EMBL" id="KAK4095006.1"/>
    </source>
</evidence>
<reference evidence="3" key="1">
    <citation type="submission" date="2015-05" db="EMBL/GenBank/DDBJ databases">
        <authorList>
            <person name="Wang D.B."/>
            <person name="Wang M."/>
        </authorList>
    </citation>
    <scope>NUCLEOTIDE SEQUENCE</scope>
    <source>
        <strain evidence="3">36-1</strain>
    </source>
</reference>
<evidence type="ECO:0000313" key="5">
    <source>
        <dbReference type="Proteomes" id="UP001287286"/>
    </source>
</evidence>
<keyword evidence="5" id="KW-1185">Reference proteome</keyword>
<proteinExistence type="predicted"/>
<gene>
    <name evidence="3" type="ORF">PCL_09368</name>
    <name evidence="2" type="ORF">Purlil1_702</name>
</gene>
<dbReference type="AlphaFoldDB" id="A0A2U3EHZ0"/>
<keyword evidence="1" id="KW-0732">Signal</keyword>
<evidence type="ECO:0000313" key="4">
    <source>
        <dbReference type="Proteomes" id="UP000245956"/>
    </source>
</evidence>
<feature type="chain" id="PRO_5015569745" evidence="1">
    <location>
        <begin position="29"/>
        <end position="153"/>
    </location>
</feature>
<protein>
    <submittedName>
        <fullName evidence="3">Uncharacterized protein</fullName>
    </submittedName>
</protein>
<dbReference type="EMBL" id="JAWRVI010000002">
    <property type="protein sequence ID" value="KAK4095006.1"/>
    <property type="molecule type" value="Genomic_DNA"/>
</dbReference>